<comment type="caution">
    <text evidence="2">The sequence shown here is derived from an EMBL/GenBank/DDBJ whole genome shotgun (WGS) entry which is preliminary data.</text>
</comment>
<reference evidence="2" key="1">
    <citation type="journal article" date="2015" name="Nature">
        <title>Complex archaea that bridge the gap between prokaryotes and eukaryotes.</title>
        <authorList>
            <person name="Spang A."/>
            <person name="Saw J.H."/>
            <person name="Jorgensen S.L."/>
            <person name="Zaremba-Niedzwiedzka K."/>
            <person name="Martijn J."/>
            <person name="Lind A.E."/>
            <person name="van Eijk R."/>
            <person name="Schleper C."/>
            <person name="Guy L."/>
            <person name="Ettema T.J."/>
        </authorList>
    </citation>
    <scope>NUCLEOTIDE SEQUENCE</scope>
</reference>
<dbReference type="EMBL" id="LAZR01017966">
    <property type="protein sequence ID" value="KKL98251.1"/>
    <property type="molecule type" value="Genomic_DNA"/>
</dbReference>
<feature type="transmembrane region" description="Helical" evidence="1">
    <location>
        <begin position="44"/>
        <end position="65"/>
    </location>
</feature>
<gene>
    <name evidence="2" type="ORF">LCGC14_1826330</name>
</gene>
<protein>
    <submittedName>
        <fullName evidence="2">Uncharacterized protein</fullName>
    </submittedName>
</protein>
<keyword evidence="1" id="KW-0472">Membrane</keyword>
<organism evidence="2">
    <name type="scientific">marine sediment metagenome</name>
    <dbReference type="NCBI Taxonomy" id="412755"/>
    <lineage>
        <taxon>unclassified sequences</taxon>
        <taxon>metagenomes</taxon>
        <taxon>ecological metagenomes</taxon>
    </lineage>
</organism>
<evidence type="ECO:0000313" key="2">
    <source>
        <dbReference type="EMBL" id="KKL98251.1"/>
    </source>
</evidence>
<accession>A0A0F9H5M7</accession>
<proteinExistence type="predicted"/>
<keyword evidence="1" id="KW-0812">Transmembrane</keyword>
<evidence type="ECO:0000256" key="1">
    <source>
        <dbReference type="SAM" id="Phobius"/>
    </source>
</evidence>
<sequence length="166" mass="19110">MTDIADKDPSRIKGERHQREVIEYCNCSAMKCGPHRWWPSSIGWLFGGSMLIVNFFLFVNISAIAERGVIDTREELVSKVNISVSKLNAAYNESTASLKGEVKDAMEAWGIWTQEAMEYWWRVMPPETPEGRARIESKIKKGIQEDMVNDLRDRFGMKHIKATRKE</sequence>
<keyword evidence="1" id="KW-1133">Transmembrane helix</keyword>
<dbReference type="AlphaFoldDB" id="A0A0F9H5M7"/>
<name>A0A0F9H5M7_9ZZZZ</name>